<comment type="caution">
    <text evidence="3">The sequence shown here is derived from an EMBL/GenBank/DDBJ whole genome shotgun (WGS) entry which is preliminary data.</text>
</comment>
<sequence>MSKSINRTSPAQALMLLLLRVRCELLPVHQPARIAEGHPIQIGMRSAETARRRQQQVFHHPETPSRSRSESTCDRQQVSWEASQVNGKLVFFFGA</sequence>
<feature type="compositionally biased region" description="Basic and acidic residues" evidence="1">
    <location>
        <begin position="59"/>
        <end position="73"/>
    </location>
</feature>
<reference evidence="3 4" key="1">
    <citation type="submission" date="2021-06" db="EMBL/GenBank/DDBJ databases">
        <title>Caerostris extrusa draft genome.</title>
        <authorList>
            <person name="Kono N."/>
            <person name="Arakawa K."/>
        </authorList>
    </citation>
    <scope>NUCLEOTIDE SEQUENCE [LARGE SCALE GENOMIC DNA]</scope>
</reference>
<dbReference type="Proteomes" id="UP001054945">
    <property type="component" value="Unassembled WGS sequence"/>
</dbReference>
<feature type="signal peptide" evidence="2">
    <location>
        <begin position="1"/>
        <end position="25"/>
    </location>
</feature>
<keyword evidence="2" id="KW-0732">Signal</keyword>
<proteinExistence type="predicted"/>
<protein>
    <recommendedName>
        <fullName evidence="5">Secreted protein</fullName>
    </recommendedName>
</protein>
<feature type="region of interest" description="Disordered" evidence="1">
    <location>
        <begin position="46"/>
        <end position="75"/>
    </location>
</feature>
<evidence type="ECO:0000256" key="2">
    <source>
        <dbReference type="SAM" id="SignalP"/>
    </source>
</evidence>
<accession>A0AAV4QJW5</accession>
<evidence type="ECO:0000256" key="1">
    <source>
        <dbReference type="SAM" id="MobiDB-lite"/>
    </source>
</evidence>
<evidence type="ECO:0000313" key="4">
    <source>
        <dbReference type="Proteomes" id="UP001054945"/>
    </source>
</evidence>
<dbReference type="EMBL" id="BPLR01006264">
    <property type="protein sequence ID" value="GIY08537.1"/>
    <property type="molecule type" value="Genomic_DNA"/>
</dbReference>
<organism evidence="3 4">
    <name type="scientific">Caerostris extrusa</name>
    <name type="common">Bark spider</name>
    <name type="synonym">Caerostris bankana</name>
    <dbReference type="NCBI Taxonomy" id="172846"/>
    <lineage>
        <taxon>Eukaryota</taxon>
        <taxon>Metazoa</taxon>
        <taxon>Ecdysozoa</taxon>
        <taxon>Arthropoda</taxon>
        <taxon>Chelicerata</taxon>
        <taxon>Arachnida</taxon>
        <taxon>Araneae</taxon>
        <taxon>Araneomorphae</taxon>
        <taxon>Entelegynae</taxon>
        <taxon>Araneoidea</taxon>
        <taxon>Araneidae</taxon>
        <taxon>Caerostris</taxon>
    </lineage>
</organism>
<keyword evidence="4" id="KW-1185">Reference proteome</keyword>
<evidence type="ECO:0008006" key="5">
    <source>
        <dbReference type="Google" id="ProtNLM"/>
    </source>
</evidence>
<gene>
    <name evidence="3" type="ORF">CEXT_190931</name>
</gene>
<evidence type="ECO:0000313" key="3">
    <source>
        <dbReference type="EMBL" id="GIY08537.1"/>
    </source>
</evidence>
<feature type="chain" id="PRO_5043674612" description="Secreted protein" evidence="2">
    <location>
        <begin position="26"/>
        <end position="95"/>
    </location>
</feature>
<dbReference type="AlphaFoldDB" id="A0AAV4QJW5"/>
<name>A0AAV4QJW5_CAEEX</name>